<gene>
    <name evidence="2" type="ORF">GMARGA_LOCUS44266</name>
</gene>
<comment type="caution">
    <text evidence="2">The sequence shown here is derived from an EMBL/GenBank/DDBJ whole genome shotgun (WGS) entry which is preliminary data.</text>
</comment>
<reference evidence="2 3" key="1">
    <citation type="submission" date="2021-06" db="EMBL/GenBank/DDBJ databases">
        <authorList>
            <person name="Kallberg Y."/>
            <person name="Tangrot J."/>
            <person name="Rosling A."/>
        </authorList>
    </citation>
    <scope>NUCLEOTIDE SEQUENCE [LARGE SCALE GENOMIC DNA]</scope>
    <source>
        <strain evidence="2 3">120-4 pot B 10/14</strain>
    </source>
</reference>
<feature type="region of interest" description="Disordered" evidence="1">
    <location>
        <begin position="1"/>
        <end position="20"/>
    </location>
</feature>
<feature type="non-terminal residue" evidence="2">
    <location>
        <position position="1"/>
    </location>
</feature>
<evidence type="ECO:0000313" key="3">
    <source>
        <dbReference type="Proteomes" id="UP000789901"/>
    </source>
</evidence>
<keyword evidence="3" id="KW-1185">Reference proteome</keyword>
<dbReference type="EMBL" id="CAJVQB010149436">
    <property type="protein sequence ID" value="CAG8855445.1"/>
    <property type="molecule type" value="Genomic_DNA"/>
</dbReference>
<accession>A0ABN7XL22</accession>
<name>A0ABN7XL22_GIGMA</name>
<feature type="non-terminal residue" evidence="2">
    <location>
        <position position="65"/>
    </location>
</feature>
<dbReference type="Proteomes" id="UP000789901">
    <property type="component" value="Unassembled WGS sequence"/>
</dbReference>
<protein>
    <submittedName>
        <fullName evidence="2">37471_t:CDS:1</fullName>
    </submittedName>
</protein>
<organism evidence="2 3">
    <name type="scientific">Gigaspora margarita</name>
    <dbReference type="NCBI Taxonomy" id="4874"/>
    <lineage>
        <taxon>Eukaryota</taxon>
        <taxon>Fungi</taxon>
        <taxon>Fungi incertae sedis</taxon>
        <taxon>Mucoromycota</taxon>
        <taxon>Glomeromycotina</taxon>
        <taxon>Glomeromycetes</taxon>
        <taxon>Diversisporales</taxon>
        <taxon>Gigasporaceae</taxon>
        <taxon>Gigaspora</taxon>
    </lineage>
</organism>
<evidence type="ECO:0000313" key="2">
    <source>
        <dbReference type="EMBL" id="CAG8855445.1"/>
    </source>
</evidence>
<evidence type="ECO:0000256" key="1">
    <source>
        <dbReference type="SAM" id="MobiDB-lite"/>
    </source>
</evidence>
<proteinExistence type="predicted"/>
<sequence>SSGVESVPSVKRKSSEETSELIDVDFINNNNIYKSETNEECPIRTTYGSKKLHHTTVEDVKSDEK</sequence>